<feature type="transmembrane region" description="Helical" evidence="5">
    <location>
        <begin position="406"/>
        <end position="425"/>
    </location>
</feature>
<evidence type="ECO:0000256" key="1">
    <source>
        <dbReference type="ARBA" id="ARBA00004141"/>
    </source>
</evidence>
<feature type="transmembrane region" description="Helical" evidence="5">
    <location>
        <begin position="354"/>
        <end position="376"/>
    </location>
</feature>
<feature type="transmembrane region" description="Helical" evidence="5">
    <location>
        <begin position="20"/>
        <end position="41"/>
    </location>
</feature>
<dbReference type="InterPro" id="IPR021797">
    <property type="entry name" value="Wzy_C_2"/>
</dbReference>
<evidence type="ECO:0000256" key="4">
    <source>
        <dbReference type="ARBA" id="ARBA00023136"/>
    </source>
</evidence>
<dbReference type="PANTHER" id="PTHR37422:SF21">
    <property type="entry name" value="EXOQ-LIKE PROTEIN"/>
    <property type="match status" value="1"/>
</dbReference>
<feature type="transmembrane region" description="Helical" evidence="5">
    <location>
        <begin position="102"/>
        <end position="122"/>
    </location>
</feature>
<dbReference type="Proteomes" id="UP001610706">
    <property type="component" value="Unassembled WGS sequence"/>
</dbReference>
<feature type="transmembrane region" description="Helical" evidence="5">
    <location>
        <begin position="446"/>
        <end position="464"/>
    </location>
</feature>
<protein>
    <submittedName>
        <fullName evidence="9">Wzy polymerase domain-containing protein</fullName>
    </submittedName>
</protein>
<dbReference type="SUPFAM" id="SSF48452">
    <property type="entry name" value="TPR-like"/>
    <property type="match status" value="1"/>
</dbReference>
<feature type="transmembrane region" description="Helical" evidence="5">
    <location>
        <begin position="383"/>
        <end position="400"/>
    </location>
</feature>
<feature type="transmembrane region" description="Helical" evidence="5">
    <location>
        <begin position="134"/>
        <end position="156"/>
    </location>
</feature>
<dbReference type="PANTHER" id="PTHR37422">
    <property type="entry name" value="TEICHURONIC ACID BIOSYNTHESIS PROTEIN TUAE"/>
    <property type="match status" value="1"/>
</dbReference>
<reference evidence="9 10" key="1">
    <citation type="submission" date="2024-08" db="EMBL/GenBank/DDBJ databases">
        <title>Oceanimonas smirnovii Genome sequencing and assembly.</title>
        <authorList>
            <person name="Tang B."/>
        </authorList>
    </citation>
    <scope>NUCLEOTIDE SEQUENCE [LARGE SCALE GENOMIC DNA]</scope>
    <source>
        <strain evidence="9 10">OS2020-119</strain>
    </source>
</reference>
<feature type="domain" description="Virulence factor membrane-bound polymerase C-terminal" evidence="7">
    <location>
        <begin position="391"/>
        <end position="564"/>
    </location>
</feature>
<feature type="domain" description="Protein glycosylation ligase" evidence="8">
    <location>
        <begin position="172"/>
        <end position="197"/>
    </location>
</feature>
<feature type="transmembrane region" description="Helical" evidence="5">
    <location>
        <begin position="176"/>
        <end position="196"/>
    </location>
</feature>
<keyword evidence="2 5" id="KW-0812">Transmembrane</keyword>
<dbReference type="InterPro" id="IPR051533">
    <property type="entry name" value="WaaL-like"/>
</dbReference>
<dbReference type="InterPro" id="IPR031726">
    <property type="entry name" value="PglL_A"/>
</dbReference>
<feature type="transmembrane region" description="Helical" evidence="5">
    <location>
        <begin position="235"/>
        <end position="254"/>
    </location>
</feature>
<evidence type="ECO:0000259" key="7">
    <source>
        <dbReference type="Pfam" id="PF11846"/>
    </source>
</evidence>
<dbReference type="Pfam" id="PF04932">
    <property type="entry name" value="Wzy_C"/>
    <property type="match status" value="1"/>
</dbReference>
<dbReference type="RefSeq" id="WP_317074994.1">
    <property type="nucleotide sequence ID" value="NZ_CP166302.1"/>
</dbReference>
<feature type="transmembrane region" description="Helical" evidence="5">
    <location>
        <begin position="78"/>
        <end position="96"/>
    </location>
</feature>
<keyword evidence="10" id="KW-1185">Reference proteome</keyword>
<keyword evidence="4 5" id="KW-0472">Membrane</keyword>
<name>A0ABW7NXD3_9GAMM</name>
<evidence type="ECO:0000256" key="3">
    <source>
        <dbReference type="ARBA" id="ARBA00022989"/>
    </source>
</evidence>
<feature type="transmembrane region" description="Helical" evidence="5">
    <location>
        <begin position="208"/>
        <end position="229"/>
    </location>
</feature>
<dbReference type="Pfam" id="PF11846">
    <property type="entry name" value="Wzy_C_2"/>
    <property type="match status" value="1"/>
</dbReference>
<evidence type="ECO:0000259" key="6">
    <source>
        <dbReference type="Pfam" id="PF04932"/>
    </source>
</evidence>
<evidence type="ECO:0000259" key="8">
    <source>
        <dbReference type="Pfam" id="PF15864"/>
    </source>
</evidence>
<dbReference type="InterPro" id="IPR007016">
    <property type="entry name" value="O-antigen_ligase-rel_domated"/>
</dbReference>
<evidence type="ECO:0000313" key="10">
    <source>
        <dbReference type="Proteomes" id="UP001610706"/>
    </source>
</evidence>
<organism evidence="9 10">
    <name type="scientific">Oceanimonas smirnovii</name>
    <dbReference type="NCBI Taxonomy" id="264574"/>
    <lineage>
        <taxon>Bacteria</taxon>
        <taxon>Pseudomonadati</taxon>
        <taxon>Pseudomonadota</taxon>
        <taxon>Gammaproteobacteria</taxon>
        <taxon>Aeromonadales</taxon>
        <taxon>Aeromonadaceae</taxon>
        <taxon>Oceanimonas</taxon>
    </lineage>
</organism>
<gene>
    <name evidence="9" type="ORF">AB9R89_00745</name>
</gene>
<evidence type="ECO:0000256" key="5">
    <source>
        <dbReference type="SAM" id="Phobius"/>
    </source>
</evidence>
<comment type="subcellular location">
    <subcellularLocation>
        <location evidence="1">Membrane</location>
        <topology evidence="1">Multi-pass membrane protein</topology>
    </subcellularLocation>
</comment>
<keyword evidence="3 5" id="KW-1133">Transmembrane helix</keyword>
<feature type="domain" description="O-antigen ligase-related" evidence="6">
    <location>
        <begin position="218"/>
        <end position="364"/>
    </location>
</feature>
<evidence type="ECO:0000256" key="2">
    <source>
        <dbReference type="ARBA" id="ARBA00022692"/>
    </source>
</evidence>
<dbReference type="InterPro" id="IPR011990">
    <property type="entry name" value="TPR-like_helical_dom_sf"/>
</dbReference>
<comment type="caution">
    <text evidence="9">The sequence shown here is derived from an EMBL/GenBank/DDBJ whole genome shotgun (WGS) entry which is preliminary data.</text>
</comment>
<feature type="transmembrane region" description="Helical" evidence="5">
    <location>
        <begin position="47"/>
        <end position="66"/>
    </location>
</feature>
<proteinExistence type="predicted"/>
<evidence type="ECO:0000313" key="9">
    <source>
        <dbReference type="EMBL" id="MFH7563858.1"/>
    </source>
</evidence>
<dbReference type="Pfam" id="PF15864">
    <property type="entry name" value="PglL_A"/>
    <property type="match status" value="1"/>
</dbReference>
<sequence length="610" mass="69578">MSFPLMMSVQLQKQEQLARLMLMCMGVLTLFGMHLYLPHLFGTGLQLPFNIAGWLFVGLMTTLGLWHWHQRRLLTSRFWLGVMAASLLLWLPFFYWHNNSVAGQALPRMLGLTGGLLFYLALQQCRFNERGRRWLLYGLLLAVSVEMLLGLVQFFVLEPGNIFNYNTDVRSPYGIFQHRNVMASFVATGMVLAVYLWLNEAKSPWRRFLFKSCWFAAVLAAGAMLIVLLQSRAGQLGLLLGLLLLLPLLWQSLLRTRSKRLLASLLLIPLGIALGVFGLDMFDMSKRSLNIYTQIDGRFDIYAHGLRMWLAQPLDGYGYGSFESAFYRTYADWREATPGAQPLFTEMGHPHNEFLLWAIEGGLAPVLGLIIMIWLVIRLLAQVPFVQALAWVGMLMPVFVHSQTEFPVYHSLPHWLMILVLLYVIDAGHGKRVMLPAPPPWSRWPVRAWGLGVMLFMATGLVASQQITAYAHAKERDPAALERVINPLVWHDRTAFYRHQARLEQAMLAFDRQALLDYASWARRFLQHTPRAGIYYNAYLALMQAGEEQRAEQVLATARKLYPNVVLLRQGSINRALTHLQQLNTGMSRARLNDFVPLYDNLRPAIGGAY</sequence>
<feature type="transmembrane region" description="Helical" evidence="5">
    <location>
        <begin position="261"/>
        <end position="279"/>
    </location>
</feature>
<accession>A0ABW7NXD3</accession>
<dbReference type="EMBL" id="JBGFTR010000001">
    <property type="protein sequence ID" value="MFH7563858.1"/>
    <property type="molecule type" value="Genomic_DNA"/>
</dbReference>